<gene>
    <name evidence="3" type="ORF">GSTUAT00002832001</name>
</gene>
<evidence type="ECO:0000256" key="2">
    <source>
        <dbReference type="SAM" id="Phobius"/>
    </source>
</evidence>
<feature type="transmembrane region" description="Helical" evidence="2">
    <location>
        <begin position="180"/>
        <end position="201"/>
    </location>
</feature>
<evidence type="ECO:0000256" key="1">
    <source>
        <dbReference type="SAM" id="MobiDB-lite"/>
    </source>
</evidence>
<sequence length="251" mass="27945">MAPLGIIMAITSAVRVGRPNWLKGVVGRAREGEAVAEVELMSSTSHEMRRIRRMGRVGRVEPKLFTLKTTIENKISRNDKERRKDHPPGAEEAAPLGVVRKKVVPLGTLIPLISLLKSPFARPVLASADAELAIPARERESRRRNHKEPPTPTTPPRHNTPTSAPNISLNFCKAKNLGELWLFAILGIILQFSSLIFIGVFRYHPKINPKEDKNSKYAYPLMASGTPIFSHRDDGMFARSAGLIRREYMGG</sequence>
<evidence type="ECO:0000313" key="4">
    <source>
        <dbReference type="Proteomes" id="UP001412239"/>
    </source>
</evidence>
<accession>A0A292PZZ2</accession>
<organism evidence="3 4">
    <name type="scientific">Tuber aestivum</name>
    <name type="common">summer truffle</name>
    <dbReference type="NCBI Taxonomy" id="59557"/>
    <lineage>
        <taxon>Eukaryota</taxon>
        <taxon>Fungi</taxon>
        <taxon>Dikarya</taxon>
        <taxon>Ascomycota</taxon>
        <taxon>Pezizomycotina</taxon>
        <taxon>Pezizomycetes</taxon>
        <taxon>Pezizales</taxon>
        <taxon>Tuberaceae</taxon>
        <taxon>Tuber</taxon>
    </lineage>
</organism>
<keyword evidence="2" id="KW-0812">Transmembrane</keyword>
<proteinExistence type="predicted"/>
<feature type="region of interest" description="Disordered" evidence="1">
    <location>
        <begin position="135"/>
        <end position="164"/>
    </location>
</feature>
<name>A0A292PZZ2_9PEZI</name>
<dbReference type="Proteomes" id="UP001412239">
    <property type="component" value="Unassembled WGS sequence"/>
</dbReference>
<keyword evidence="2" id="KW-0472">Membrane</keyword>
<protein>
    <submittedName>
        <fullName evidence="3">Uncharacterized protein</fullName>
    </submittedName>
</protein>
<evidence type="ECO:0000313" key="3">
    <source>
        <dbReference type="EMBL" id="CUS13152.1"/>
    </source>
</evidence>
<keyword evidence="4" id="KW-1185">Reference proteome</keyword>
<reference evidence="3" key="1">
    <citation type="submission" date="2015-10" db="EMBL/GenBank/DDBJ databases">
        <authorList>
            <person name="Regsiter A."/>
            <person name="william w."/>
        </authorList>
    </citation>
    <scope>NUCLEOTIDE SEQUENCE</scope>
    <source>
        <strain evidence="3">Montdore</strain>
    </source>
</reference>
<keyword evidence="2" id="KW-1133">Transmembrane helix</keyword>
<dbReference type="AlphaFoldDB" id="A0A292PZZ2"/>
<dbReference type="EMBL" id="LN890978">
    <property type="protein sequence ID" value="CUS13152.1"/>
    <property type="molecule type" value="Genomic_DNA"/>
</dbReference>